<organism evidence="2 3">
    <name type="scientific">Manganibacter manganicus</name>
    <dbReference type="NCBI Taxonomy" id="1873176"/>
    <lineage>
        <taxon>Bacteria</taxon>
        <taxon>Pseudomonadati</taxon>
        <taxon>Pseudomonadota</taxon>
        <taxon>Alphaproteobacteria</taxon>
        <taxon>Hyphomicrobiales</taxon>
        <taxon>Phyllobacteriaceae</taxon>
        <taxon>Manganibacter</taxon>
    </lineage>
</organism>
<keyword evidence="3" id="KW-1185">Reference proteome</keyword>
<evidence type="ECO:0000313" key="3">
    <source>
        <dbReference type="Proteomes" id="UP000191905"/>
    </source>
</evidence>
<keyword evidence="1" id="KW-0812">Transmembrane</keyword>
<proteinExistence type="predicted"/>
<comment type="caution">
    <text evidence="2">The sequence shown here is derived from an EMBL/GenBank/DDBJ whole genome shotgun (WGS) entry which is preliminary data.</text>
</comment>
<keyword evidence="1" id="KW-1133">Transmembrane helix</keyword>
<protein>
    <submittedName>
        <fullName evidence="2">Peptide ABC transporter permease</fullName>
    </submittedName>
</protein>
<sequence>MEKSEDTRQRPTLIGEEARQGEIILNTRTRRLIFIAGIVGLVVLGFVIQFATLT</sequence>
<gene>
    <name evidence="2" type="ORF">BFN67_01985</name>
</gene>
<reference evidence="2 3" key="1">
    <citation type="journal article" date="2016" name="Int. J. Syst. Evol. Microbiol.">
        <title>Pseudaminobacter manganicus sp. nov., isolated from sludge of a manganese mine.</title>
        <authorList>
            <person name="Li J."/>
            <person name="Huang J."/>
            <person name="Liao S."/>
            <person name="Wang G."/>
        </authorList>
    </citation>
    <scope>NUCLEOTIDE SEQUENCE [LARGE SCALE GENOMIC DNA]</scope>
    <source>
        <strain evidence="2 3">JH-7</strain>
    </source>
</reference>
<feature type="transmembrane region" description="Helical" evidence="1">
    <location>
        <begin position="32"/>
        <end position="51"/>
    </location>
</feature>
<evidence type="ECO:0000313" key="2">
    <source>
        <dbReference type="EMBL" id="OQM77627.1"/>
    </source>
</evidence>
<dbReference type="Proteomes" id="UP000191905">
    <property type="component" value="Unassembled WGS sequence"/>
</dbReference>
<keyword evidence="1" id="KW-0472">Membrane</keyword>
<dbReference type="EMBL" id="MDET01000001">
    <property type="protein sequence ID" value="OQM77627.1"/>
    <property type="molecule type" value="Genomic_DNA"/>
</dbReference>
<dbReference type="AlphaFoldDB" id="A0A1V8RWT7"/>
<name>A0A1V8RWT7_9HYPH</name>
<evidence type="ECO:0000256" key="1">
    <source>
        <dbReference type="SAM" id="Phobius"/>
    </source>
</evidence>
<accession>A0A1V8RWT7</accession>
<dbReference type="RefSeq" id="WP_080917887.1">
    <property type="nucleotide sequence ID" value="NZ_MDET01000001.1"/>
</dbReference>